<protein>
    <recommendedName>
        <fullName evidence="4">Relaxase/mobilization nuclease family protein</fullName>
    </recommendedName>
</protein>
<name>L0RXU8_TEPAE</name>
<evidence type="ECO:0000313" key="3">
    <source>
        <dbReference type="Proteomes" id="UP000010802"/>
    </source>
</evidence>
<gene>
    <name evidence="2" type="ordered locus">TEPIRE1_0989</name>
</gene>
<dbReference type="HOGENOM" id="CLU_031118_0_2_9"/>
<evidence type="ECO:0008006" key="4">
    <source>
        <dbReference type="Google" id="ProtNLM"/>
    </source>
</evidence>
<keyword evidence="3" id="KW-1185">Reference proteome</keyword>
<dbReference type="Proteomes" id="UP000010802">
    <property type="component" value="Chromosome"/>
</dbReference>
<accession>L0RXU8</accession>
<evidence type="ECO:0000256" key="1">
    <source>
        <dbReference type="SAM" id="Coils"/>
    </source>
</evidence>
<keyword evidence="1" id="KW-0175">Coiled coil</keyword>
<dbReference type="PATRIC" id="fig|1209989.3.peg.1092"/>
<dbReference type="EMBL" id="HF563609">
    <property type="protein sequence ID" value="CCP25711.1"/>
    <property type="molecule type" value="Genomic_DNA"/>
</dbReference>
<dbReference type="RefSeq" id="WP_015295146.1">
    <property type="nucleotide sequence ID" value="NC_015519.1"/>
</dbReference>
<proteinExistence type="predicted"/>
<dbReference type="OrthoDB" id="9763513at2"/>
<reference evidence="3" key="1">
    <citation type="journal article" date="2013" name="Genome Announc.">
        <title>First genome sequence of a syntrophic acetate-oxidizing bacterium, Tepidanaerobacter acetatoxydans strain Re1.</title>
        <authorList>
            <person name="Manzoor S."/>
            <person name="Bongcam-Rudloff E."/>
            <person name="Schnurer A."/>
            <person name="Muller B."/>
        </authorList>
    </citation>
    <scope>NUCLEOTIDE SEQUENCE [LARGE SCALE GENOMIC DNA]</scope>
    <source>
        <strain evidence="3">Re1</strain>
    </source>
</reference>
<sequence>MEQAGYSIKQGKHIAFKSKDQKKFIRLRSLGERYTEEEIKAIICGEKPIVNRKKATEKSQIHINLLVDIQAKLQAGKGAGYERWAKIFNLKQMAQTINFLTENKLLSYEELEKKAQTSTVNLNKLLAQIKVIEKRMTETSNLKTHIINYSKTRDIYIAYHKAGYSKKFYDEHATDLILHKAAKTAFDELEDKKIPTVKALQKEYSELLSEKKKVYVKYHSIKKEMKDILTAKANVDRLLGENISEKEKEKYKEQR</sequence>
<dbReference type="eggNOG" id="COG3843">
    <property type="taxonomic scope" value="Bacteria"/>
</dbReference>
<evidence type="ECO:0000313" key="2">
    <source>
        <dbReference type="EMBL" id="CCP25711.1"/>
    </source>
</evidence>
<dbReference type="KEGG" id="tae:TepiRe1_0989"/>
<dbReference type="AlphaFoldDB" id="L0RXU8"/>
<organism evidence="2 3">
    <name type="scientific">Tepidanaerobacter acetatoxydans (strain DSM 21804 / JCM 16047 / Re1)</name>
    <dbReference type="NCBI Taxonomy" id="1209989"/>
    <lineage>
        <taxon>Bacteria</taxon>
        <taxon>Bacillati</taxon>
        <taxon>Bacillota</taxon>
        <taxon>Clostridia</taxon>
        <taxon>Thermosediminibacterales</taxon>
        <taxon>Tepidanaerobacteraceae</taxon>
        <taxon>Tepidanaerobacter</taxon>
    </lineage>
</organism>
<feature type="coiled-coil region" evidence="1">
    <location>
        <begin position="108"/>
        <end position="142"/>
    </location>
</feature>